<dbReference type="SUPFAM" id="SSF48452">
    <property type="entry name" value="TPR-like"/>
    <property type="match status" value="1"/>
</dbReference>
<keyword evidence="1" id="KW-1133">Transmembrane helix</keyword>
<dbReference type="InterPro" id="IPR011990">
    <property type="entry name" value="TPR-like_helical_dom_sf"/>
</dbReference>
<feature type="domain" description="MoxR-vWA-beta-propeller ternary system" evidence="2">
    <location>
        <begin position="3"/>
        <end position="172"/>
    </location>
</feature>
<evidence type="ECO:0000256" key="1">
    <source>
        <dbReference type="SAM" id="Phobius"/>
    </source>
</evidence>
<dbReference type="RefSeq" id="WP_208175913.1">
    <property type="nucleotide sequence ID" value="NZ_JAGETZ010000006.1"/>
</dbReference>
<keyword evidence="4" id="KW-1185">Reference proteome</keyword>
<evidence type="ECO:0000313" key="3">
    <source>
        <dbReference type="EMBL" id="MBO2010279.1"/>
    </source>
</evidence>
<dbReference type="InterPro" id="IPR045551">
    <property type="entry name" value="bpX3"/>
</dbReference>
<proteinExistence type="predicted"/>
<dbReference type="EMBL" id="JAGETZ010000006">
    <property type="protein sequence ID" value="MBO2010279.1"/>
    <property type="molecule type" value="Genomic_DNA"/>
</dbReference>
<evidence type="ECO:0000259" key="2">
    <source>
        <dbReference type="Pfam" id="PF19919"/>
    </source>
</evidence>
<keyword evidence="1" id="KW-0472">Membrane</keyword>
<feature type="transmembrane region" description="Helical" evidence="1">
    <location>
        <begin position="252"/>
        <end position="269"/>
    </location>
</feature>
<protein>
    <recommendedName>
        <fullName evidence="2">MoxR-vWA-beta-propeller ternary system domain-containing protein</fullName>
    </recommendedName>
</protein>
<keyword evidence="1" id="KW-0812">Transmembrane</keyword>
<evidence type="ECO:0000313" key="4">
    <source>
        <dbReference type="Proteomes" id="UP000664369"/>
    </source>
</evidence>
<dbReference type="Pfam" id="PF19919">
    <property type="entry name" value="bpX3"/>
    <property type="match status" value="1"/>
</dbReference>
<name>A0ABS3QG97_9BACT</name>
<organism evidence="3 4">
    <name type="scientific">Hymenobacter negativus</name>
    <dbReference type="NCBI Taxonomy" id="2795026"/>
    <lineage>
        <taxon>Bacteria</taxon>
        <taxon>Pseudomonadati</taxon>
        <taxon>Bacteroidota</taxon>
        <taxon>Cytophagia</taxon>
        <taxon>Cytophagales</taxon>
        <taxon>Hymenobacteraceae</taxon>
        <taxon>Hymenobacter</taxon>
    </lineage>
</organism>
<accession>A0ABS3QG97</accession>
<sequence length="967" mass="107066">MLLTLRYQESAQRPACAAFLRGPDPAAWLREIGRWGLAAGQLSCYLVPESIRSVQLVGLFVVVKNGELPADVLEPYGVVASRLYVPVRAALWPATASDELSAALLWPRQLLHPAIGMVGFDTTDEINLAGLLDCGPPRPTAWDRARPGVEPKPRLERVRVLAPTVAEVVESIQEEVGTVPLAQLPGLTEDQPGPAQAAWDNLRRRLLKAVLAVVRWLPGLPTGRVMRVLGLVILVVMALALLFSVFSQLGSGNLSGLIVPLTILAVRIWRSFSEKEKSRPASYRPTAPARPGMFQRMENWLGGRIHNLEQKRQNEIERLLRLFGENMDEALKYAIPLGGPYQNRGAAPESARLGPRATNFNLGGLGGGGRVDVWNLDAYRDNLRQQYLAAARQEVEAGRHKKAAYIHAHLLGDYHSAASVLEQGGYYREAAALYKDHLNNRPAAAKCLENGGLLLEAADLYAELKEHEKAGDLHQKLDQPALAARHYERGVALFLDNTDHPAAARLLADKLADPGRAQAVLLQGWASPKQPETCLKQYFDVLAAGSDEDLSAHVRDIYQHHTPAARRVPLLQVLTAVNARYTTPELRAASLEVAYEVVSTEASAGNVSHLALLRNFLPDDRLIAADCSRYVSSASRPAADSSKTGQVIAPQLDATISWQSAVAHGHQWVAIGWRDKRLHLARGNWYGNVEYYSWMTDVSGIQVLLMADEQHGNRILLRTSAAVALETKQLPKNKYFPHALVVESPSWLPPWPIRIALLPEGKLASAQIRSSFIHLIQYSAQGKAEGPFLLTHEIPDLKFDEDARMWPSELLYRNGMYYTYWEDQLVQLTENSQRMMAYETPDGGNYMLVRSLYSAKLCLAIATGEGFLLWEPTTPPNKPGPVFSTDSMASNMQFVGPEHLVTTHRSAITEQHEAVLYYYTIDEIQPMRTIKTSSEFVAVLPTISRQKFALLEDTGRISLHSISESEE</sequence>
<reference evidence="3 4" key="1">
    <citation type="submission" date="2021-03" db="EMBL/GenBank/DDBJ databases">
        <authorList>
            <person name="Kim M.K."/>
        </authorList>
    </citation>
    <scope>NUCLEOTIDE SEQUENCE [LARGE SCALE GENOMIC DNA]</scope>
    <source>
        <strain evidence="3 4">BT442</strain>
    </source>
</reference>
<comment type="caution">
    <text evidence="3">The sequence shown here is derived from an EMBL/GenBank/DDBJ whole genome shotgun (WGS) entry which is preliminary data.</text>
</comment>
<feature type="transmembrane region" description="Helical" evidence="1">
    <location>
        <begin position="225"/>
        <end position="246"/>
    </location>
</feature>
<dbReference type="Proteomes" id="UP000664369">
    <property type="component" value="Unassembled WGS sequence"/>
</dbReference>
<gene>
    <name evidence="3" type="ORF">J4E00_14555</name>
</gene>